<gene>
    <name evidence="2" type="ORF">B0H99_106146</name>
</gene>
<organism evidence="2 3">
    <name type="scientific">Planomicrobium soli</name>
    <dbReference type="NCBI Taxonomy" id="1176648"/>
    <lineage>
        <taxon>Bacteria</taxon>
        <taxon>Bacillati</taxon>
        <taxon>Bacillota</taxon>
        <taxon>Bacilli</taxon>
        <taxon>Bacillales</taxon>
        <taxon>Caryophanaceae</taxon>
        <taxon>Planomicrobium</taxon>
    </lineage>
</organism>
<dbReference type="EMBL" id="PYAT01000006">
    <property type="protein sequence ID" value="PSL40128.1"/>
    <property type="molecule type" value="Genomic_DNA"/>
</dbReference>
<dbReference type="AlphaFoldDB" id="A0A2P8H1N3"/>
<sequence length="179" mass="20285">MGKIIVSMYVTLDGVIEEPSWTAPYWNEEVANFQHTLLFASDSLLLGRTTYEEFAEAWPKMQDEEGFAERMNSLPKFVASQTLEKSEWNATFLKGNLSEEVQKLKQNDHTMLVYGSARLVQMLLEHDLIDELHMMVFPLVLGEGKRLFKLGQSQKQFSLGASKATTTGIVISSYIAEKV</sequence>
<dbReference type="InterPro" id="IPR050765">
    <property type="entry name" value="Riboflavin_Biosynth_HTPR"/>
</dbReference>
<dbReference type="SUPFAM" id="SSF53597">
    <property type="entry name" value="Dihydrofolate reductase-like"/>
    <property type="match status" value="1"/>
</dbReference>
<evidence type="ECO:0000259" key="1">
    <source>
        <dbReference type="Pfam" id="PF01872"/>
    </source>
</evidence>
<protein>
    <submittedName>
        <fullName evidence="2">Dihydrofolate reductase</fullName>
    </submittedName>
</protein>
<comment type="caution">
    <text evidence="2">The sequence shown here is derived from an EMBL/GenBank/DDBJ whole genome shotgun (WGS) entry which is preliminary data.</text>
</comment>
<dbReference type="RefSeq" id="WP_106533452.1">
    <property type="nucleotide sequence ID" value="NZ_PYAT01000006.1"/>
</dbReference>
<dbReference type="InterPro" id="IPR024072">
    <property type="entry name" value="DHFR-like_dom_sf"/>
</dbReference>
<dbReference type="PANTHER" id="PTHR38011:SF11">
    <property type="entry name" value="2,5-DIAMINO-6-RIBOSYLAMINO-4(3H)-PYRIMIDINONE 5'-PHOSPHATE REDUCTASE"/>
    <property type="match status" value="1"/>
</dbReference>
<dbReference type="OrthoDB" id="195113at2"/>
<reference evidence="2 3" key="1">
    <citation type="submission" date="2018-03" db="EMBL/GenBank/DDBJ databases">
        <title>Genomic Encyclopedia of Type Strains, Phase III (KMG-III): the genomes of soil and plant-associated and newly described type strains.</title>
        <authorList>
            <person name="Whitman W."/>
        </authorList>
    </citation>
    <scope>NUCLEOTIDE SEQUENCE [LARGE SCALE GENOMIC DNA]</scope>
    <source>
        <strain evidence="2 3">CGMCC 1.12259</strain>
    </source>
</reference>
<dbReference type="GO" id="GO:0009231">
    <property type="term" value="P:riboflavin biosynthetic process"/>
    <property type="evidence" value="ECO:0007669"/>
    <property type="project" value="InterPro"/>
</dbReference>
<evidence type="ECO:0000313" key="2">
    <source>
        <dbReference type="EMBL" id="PSL40128.1"/>
    </source>
</evidence>
<proteinExistence type="predicted"/>
<dbReference type="Proteomes" id="UP000242682">
    <property type="component" value="Unassembled WGS sequence"/>
</dbReference>
<evidence type="ECO:0000313" key="3">
    <source>
        <dbReference type="Proteomes" id="UP000242682"/>
    </source>
</evidence>
<name>A0A2P8H1N3_9BACL</name>
<feature type="domain" description="Bacterial bifunctional deaminase-reductase C-terminal" evidence="1">
    <location>
        <begin position="3"/>
        <end position="170"/>
    </location>
</feature>
<dbReference type="InterPro" id="IPR002734">
    <property type="entry name" value="RibDG_C"/>
</dbReference>
<keyword evidence="3" id="KW-1185">Reference proteome</keyword>
<dbReference type="Pfam" id="PF01872">
    <property type="entry name" value="RibD_C"/>
    <property type="match status" value="1"/>
</dbReference>
<accession>A0A2P8H1N3</accession>
<dbReference type="PANTHER" id="PTHR38011">
    <property type="entry name" value="DIHYDROFOLATE REDUCTASE FAMILY PROTEIN (AFU_ORTHOLOGUE AFUA_8G06820)"/>
    <property type="match status" value="1"/>
</dbReference>
<dbReference type="GO" id="GO:0008703">
    <property type="term" value="F:5-amino-6-(5-phosphoribosylamino)uracil reductase activity"/>
    <property type="evidence" value="ECO:0007669"/>
    <property type="project" value="InterPro"/>
</dbReference>
<dbReference type="Gene3D" id="3.40.430.10">
    <property type="entry name" value="Dihydrofolate Reductase, subunit A"/>
    <property type="match status" value="1"/>
</dbReference>